<sequence length="83" mass="9288">MNNLITARKNGDMQNSNGLRFPIWSSWIDEVTNRNLPSIFTSNFNTGFPLPKSIPEEMANGPKLKRKTIPVKSSDILLPASND</sequence>
<gene>
    <name evidence="1" type="ORF">SAMN04487911_14015</name>
</gene>
<dbReference type="RefSeq" id="WP_072765837.1">
    <property type="nucleotide sequence ID" value="NZ_FQYX01000040.1"/>
</dbReference>
<proteinExistence type="predicted"/>
<accession>A0A1M6MD03</accession>
<dbReference type="STRING" id="558155.SAMN04487911_14015"/>
<name>A0A1M6MD03_9FLAO</name>
<protein>
    <submittedName>
        <fullName evidence="1">HSP20 family protein</fullName>
    </submittedName>
</protein>
<organism evidence="1 2">
    <name type="scientific">Arenibacter nanhaiticus</name>
    <dbReference type="NCBI Taxonomy" id="558155"/>
    <lineage>
        <taxon>Bacteria</taxon>
        <taxon>Pseudomonadati</taxon>
        <taxon>Bacteroidota</taxon>
        <taxon>Flavobacteriia</taxon>
        <taxon>Flavobacteriales</taxon>
        <taxon>Flavobacteriaceae</taxon>
        <taxon>Arenibacter</taxon>
    </lineage>
</organism>
<reference evidence="1 2" key="1">
    <citation type="submission" date="2016-11" db="EMBL/GenBank/DDBJ databases">
        <authorList>
            <person name="Jaros S."/>
            <person name="Januszkiewicz K."/>
            <person name="Wedrychowicz H."/>
        </authorList>
    </citation>
    <scope>NUCLEOTIDE SEQUENCE [LARGE SCALE GENOMIC DNA]</scope>
    <source>
        <strain evidence="1 2">CGMCC 1.8863</strain>
    </source>
</reference>
<evidence type="ECO:0000313" key="2">
    <source>
        <dbReference type="Proteomes" id="UP000184231"/>
    </source>
</evidence>
<dbReference type="EMBL" id="FQYX01000040">
    <property type="protein sequence ID" value="SHJ81299.1"/>
    <property type="molecule type" value="Genomic_DNA"/>
</dbReference>
<dbReference type="Proteomes" id="UP000184231">
    <property type="component" value="Unassembled WGS sequence"/>
</dbReference>
<keyword evidence="2" id="KW-1185">Reference proteome</keyword>
<dbReference type="AlphaFoldDB" id="A0A1M6MD03"/>
<evidence type="ECO:0000313" key="1">
    <source>
        <dbReference type="EMBL" id="SHJ81299.1"/>
    </source>
</evidence>